<evidence type="ECO:0000256" key="8">
    <source>
        <dbReference type="NCBIfam" id="TIGR04265"/>
    </source>
</evidence>
<dbReference type="EMBL" id="JBHSFW010000013">
    <property type="protein sequence ID" value="MFC4619893.1"/>
    <property type="molecule type" value="Genomic_DNA"/>
</dbReference>
<keyword evidence="7 9" id="KW-0472">Membrane</keyword>
<dbReference type="InterPro" id="IPR001736">
    <property type="entry name" value="PLipase_D/transphosphatidylase"/>
</dbReference>
<evidence type="ECO:0000256" key="6">
    <source>
        <dbReference type="ARBA" id="ARBA00022989"/>
    </source>
</evidence>
<dbReference type="Gene3D" id="3.30.870.10">
    <property type="entry name" value="Endonuclease Chain A"/>
    <property type="match status" value="2"/>
</dbReference>
<dbReference type="SMART" id="SM00155">
    <property type="entry name" value="PLDc"/>
    <property type="match status" value="2"/>
</dbReference>
<evidence type="ECO:0000313" key="11">
    <source>
        <dbReference type="EMBL" id="MFC4619893.1"/>
    </source>
</evidence>
<evidence type="ECO:0000256" key="7">
    <source>
        <dbReference type="ARBA" id="ARBA00023136"/>
    </source>
</evidence>
<evidence type="ECO:0000256" key="3">
    <source>
        <dbReference type="ARBA" id="ARBA00022679"/>
    </source>
</evidence>
<dbReference type="RefSeq" id="WP_376846983.1">
    <property type="nucleotide sequence ID" value="NZ_JBHSFW010000013.1"/>
</dbReference>
<name>A0ABV9GSH7_9BACL</name>
<dbReference type="InterPro" id="IPR025202">
    <property type="entry name" value="PLD-like_dom"/>
</dbReference>
<dbReference type="InterPro" id="IPR022924">
    <property type="entry name" value="Cardiolipin_synthase"/>
</dbReference>
<dbReference type="PANTHER" id="PTHR21248">
    <property type="entry name" value="CARDIOLIPIN SYNTHASE"/>
    <property type="match status" value="1"/>
</dbReference>
<accession>A0ABV9GSH7</accession>
<evidence type="ECO:0000256" key="4">
    <source>
        <dbReference type="ARBA" id="ARBA00022692"/>
    </source>
</evidence>
<gene>
    <name evidence="11" type="primary">cls</name>
    <name evidence="11" type="ORF">ACFO4N_14365</name>
</gene>
<keyword evidence="4 9" id="KW-0812">Transmembrane</keyword>
<dbReference type="Proteomes" id="UP001596022">
    <property type="component" value="Unassembled WGS sequence"/>
</dbReference>
<protein>
    <recommendedName>
        <fullName evidence="8">Cardiolipin synthase</fullName>
        <ecNumber evidence="8">2.7.8.-</ecNumber>
    </recommendedName>
</protein>
<dbReference type="PANTHER" id="PTHR21248:SF7">
    <property type="entry name" value="MINOR CARDIOLIPIN SYNTHASE CLSB"/>
    <property type="match status" value="1"/>
</dbReference>
<keyword evidence="5" id="KW-0677">Repeat</keyword>
<dbReference type="SUPFAM" id="SSF56024">
    <property type="entry name" value="Phospholipase D/nuclease"/>
    <property type="match status" value="2"/>
</dbReference>
<proteinExistence type="predicted"/>
<sequence length="402" mass="46237">MAILWTIALVIAVIIIIAVFAGLDIWLGFQKFKRRKQPPTPPVRKSDVQLFGDGRRFFNALKEDMEKATHHIHLSFYIFRADQIGEEIIRDLINKVKDGVKVRLLLDAVGCAILSRKARKQLHEGGVELAFSAKPFFPYFFYSLNRRNHRKIAVIDGLTGYFGGFNVGDEYLGRKADKGDWRDYHLRLTGEGVKDLQKQFLRDWHDATSKKIDDPDYYPDLTPGAHSLKLFATNGDHLETSFIDHLSKAKKRVFIGTPYFVPSRRLEQTLHRLLDEGVALTLLLPMKKDHPFVKPVSYVYFKPLLEKGARVFHYYHGFYHAKVFIVDDDVCYIGTANFDMRSLIWNDEMNGYIYDQALIKEIEAITAKDLKHAIEITLKDINRRPIGEKSKSALSQPLAPLL</sequence>
<feature type="domain" description="PLD phosphodiesterase" evidence="10">
    <location>
        <begin position="315"/>
        <end position="342"/>
    </location>
</feature>
<feature type="transmembrane region" description="Helical" evidence="9">
    <location>
        <begin position="6"/>
        <end position="27"/>
    </location>
</feature>
<reference evidence="12" key="1">
    <citation type="journal article" date="2019" name="Int. J. Syst. Evol. Microbiol.">
        <title>The Global Catalogue of Microorganisms (GCM) 10K type strain sequencing project: providing services to taxonomists for standard genome sequencing and annotation.</title>
        <authorList>
            <consortium name="The Broad Institute Genomics Platform"/>
            <consortium name="The Broad Institute Genome Sequencing Center for Infectious Disease"/>
            <person name="Wu L."/>
            <person name="Ma J."/>
        </authorList>
    </citation>
    <scope>NUCLEOTIDE SEQUENCE [LARGE SCALE GENOMIC DNA]</scope>
    <source>
        <strain evidence="12">CGMCC 1.16306</strain>
    </source>
</reference>
<keyword evidence="3" id="KW-0808">Transferase</keyword>
<evidence type="ECO:0000259" key="10">
    <source>
        <dbReference type="PROSITE" id="PS50035"/>
    </source>
</evidence>
<dbReference type="CDD" id="cd09110">
    <property type="entry name" value="PLDc_CLS_1"/>
    <property type="match status" value="1"/>
</dbReference>
<evidence type="ECO:0000256" key="2">
    <source>
        <dbReference type="ARBA" id="ARBA00022475"/>
    </source>
</evidence>
<comment type="subcellular location">
    <subcellularLocation>
        <location evidence="1">Cell membrane</location>
    </subcellularLocation>
</comment>
<keyword evidence="12" id="KW-1185">Reference proteome</keyword>
<dbReference type="EC" id="2.7.8.-" evidence="8"/>
<dbReference type="PROSITE" id="PS50035">
    <property type="entry name" value="PLD"/>
    <property type="match status" value="2"/>
</dbReference>
<evidence type="ECO:0000256" key="1">
    <source>
        <dbReference type="ARBA" id="ARBA00004236"/>
    </source>
</evidence>
<feature type="domain" description="PLD phosphodiesterase" evidence="10">
    <location>
        <begin position="144"/>
        <end position="171"/>
    </location>
</feature>
<evidence type="ECO:0000256" key="9">
    <source>
        <dbReference type="SAM" id="Phobius"/>
    </source>
</evidence>
<organism evidence="11 12">
    <name type="scientific">Camelliibacillus cellulosilyticus</name>
    <dbReference type="NCBI Taxonomy" id="2174486"/>
    <lineage>
        <taxon>Bacteria</taxon>
        <taxon>Bacillati</taxon>
        <taxon>Bacillota</taxon>
        <taxon>Bacilli</taxon>
        <taxon>Bacillales</taxon>
        <taxon>Sporolactobacillaceae</taxon>
        <taxon>Camelliibacillus</taxon>
    </lineage>
</organism>
<evidence type="ECO:0000313" key="12">
    <source>
        <dbReference type="Proteomes" id="UP001596022"/>
    </source>
</evidence>
<dbReference type="CDD" id="cd09112">
    <property type="entry name" value="PLDc_CLS_2"/>
    <property type="match status" value="1"/>
</dbReference>
<evidence type="ECO:0000256" key="5">
    <source>
        <dbReference type="ARBA" id="ARBA00022737"/>
    </source>
</evidence>
<keyword evidence="6 9" id="KW-1133">Transmembrane helix</keyword>
<dbReference type="Pfam" id="PF13091">
    <property type="entry name" value="PLDc_2"/>
    <property type="match status" value="2"/>
</dbReference>
<keyword evidence="2" id="KW-1003">Cell membrane</keyword>
<dbReference type="NCBIfam" id="TIGR04265">
    <property type="entry name" value="bac_cardiolipin"/>
    <property type="match status" value="1"/>
</dbReference>
<comment type="caution">
    <text evidence="11">The sequence shown here is derived from an EMBL/GenBank/DDBJ whole genome shotgun (WGS) entry which is preliminary data.</text>
</comment>